<evidence type="ECO:0000256" key="4">
    <source>
        <dbReference type="ARBA" id="ARBA00023004"/>
    </source>
</evidence>
<keyword evidence="3 7" id="KW-0479">Metal-binding</keyword>
<accession>A0A7R6PSZ1</accession>
<evidence type="ECO:0000313" key="9">
    <source>
        <dbReference type="Proteomes" id="UP000595564"/>
    </source>
</evidence>
<evidence type="ECO:0000256" key="1">
    <source>
        <dbReference type="ARBA" id="ARBA00010643"/>
    </source>
</evidence>
<dbReference type="InterPro" id="IPR036249">
    <property type="entry name" value="Thioredoxin-like_sf"/>
</dbReference>
<dbReference type="Gene3D" id="3.40.30.10">
    <property type="entry name" value="Glutaredoxin"/>
    <property type="match status" value="1"/>
</dbReference>
<name>A0A7R6PSZ1_9BACT</name>
<feature type="binding site" evidence="7">
    <location>
        <position position="123"/>
    </location>
    <ligand>
        <name>[2Fe-2S] cluster</name>
        <dbReference type="ChEBI" id="CHEBI:190135"/>
    </ligand>
</feature>
<dbReference type="PANTHER" id="PTHR43342">
    <property type="entry name" value="NADH-QUINONE OXIDOREDUCTASE, E SUBUNIT"/>
    <property type="match status" value="1"/>
</dbReference>
<dbReference type="GO" id="GO:0016491">
    <property type="term" value="F:oxidoreductase activity"/>
    <property type="evidence" value="ECO:0007669"/>
    <property type="project" value="InterPro"/>
</dbReference>
<dbReference type="AlphaFoldDB" id="A0A7R6PSZ1"/>
<keyword evidence="5 7" id="KW-0411">Iron-sulfur</keyword>
<dbReference type="NCBIfam" id="NF005722">
    <property type="entry name" value="PRK07539.1-2"/>
    <property type="match status" value="1"/>
</dbReference>
<evidence type="ECO:0000256" key="3">
    <source>
        <dbReference type="ARBA" id="ARBA00022723"/>
    </source>
</evidence>
<evidence type="ECO:0000256" key="2">
    <source>
        <dbReference type="ARBA" id="ARBA00022714"/>
    </source>
</evidence>
<evidence type="ECO:0000256" key="7">
    <source>
        <dbReference type="PIRSR" id="PIRSR000216-1"/>
    </source>
</evidence>
<keyword evidence="4 7" id="KW-0408">Iron</keyword>
<feature type="binding site" evidence="7">
    <location>
        <position position="82"/>
    </location>
    <ligand>
        <name>[2Fe-2S] cluster</name>
        <dbReference type="ChEBI" id="CHEBI:190135"/>
    </ligand>
</feature>
<dbReference type="KEGG" id="thyd:TTHT_0461"/>
<dbReference type="Gene3D" id="1.10.10.1590">
    <property type="entry name" value="NADH-quinone oxidoreductase subunit E"/>
    <property type="match status" value="1"/>
</dbReference>
<dbReference type="InterPro" id="IPR002023">
    <property type="entry name" value="NuoE-like"/>
</dbReference>
<evidence type="ECO:0000256" key="5">
    <source>
        <dbReference type="ARBA" id="ARBA00023014"/>
    </source>
</evidence>
<gene>
    <name evidence="8" type="ORF">TTHT_0461</name>
</gene>
<dbReference type="PIRSF" id="PIRSF000216">
    <property type="entry name" value="NADH_DH_24kDa"/>
    <property type="match status" value="1"/>
</dbReference>
<dbReference type="GO" id="GO:0051537">
    <property type="term" value="F:2 iron, 2 sulfur cluster binding"/>
    <property type="evidence" value="ECO:0007669"/>
    <property type="project" value="UniProtKB-KW"/>
</dbReference>
<keyword evidence="9" id="KW-1185">Reference proteome</keyword>
<evidence type="ECO:0000313" key="8">
    <source>
        <dbReference type="EMBL" id="BBB32052.1"/>
    </source>
</evidence>
<dbReference type="PANTHER" id="PTHR43342:SF1">
    <property type="entry name" value="BIFURCATING [FEFE] HYDROGENASE GAMMA SUBUNIT"/>
    <property type="match status" value="1"/>
</dbReference>
<evidence type="ECO:0000256" key="6">
    <source>
        <dbReference type="ARBA" id="ARBA00034078"/>
    </source>
</evidence>
<comment type="similarity">
    <text evidence="1">Belongs to the complex I 24 kDa subunit family.</text>
</comment>
<organism evidence="8 9">
    <name type="scientific">Thermotomaculum hydrothermale</name>
    <dbReference type="NCBI Taxonomy" id="981385"/>
    <lineage>
        <taxon>Bacteria</taxon>
        <taxon>Pseudomonadati</taxon>
        <taxon>Acidobacteriota</taxon>
        <taxon>Holophagae</taxon>
        <taxon>Thermotomaculales</taxon>
        <taxon>Thermotomaculaceae</taxon>
        <taxon>Thermotomaculum</taxon>
    </lineage>
</organism>
<comment type="cofactor">
    <cofactor evidence="7">
        <name>[2Fe-2S] cluster</name>
        <dbReference type="ChEBI" id="CHEBI:190135"/>
    </cofactor>
    <text evidence="7">Binds 1 [2Fe-2S] cluster.</text>
</comment>
<dbReference type="CDD" id="cd03064">
    <property type="entry name" value="TRX_Fd_NuoE"/>
    <property type="match status" value="1"/>
</dbReference>
<keyword evidence="2 7" id="KW-0001">2Fe-2S</keyword>
<dbReference type="InterPro" id="IPR028431">
    <property type="entry name" value="NADP_DH_HndA-like"/>
</dbReference>
<dbReference type="EMBL" id="AP017470">
    <property type="protein sequence ID" value="BBB32052.1"/>
    <property type="molecule type" value="Genomic_DNA"/>
</dbReference>
<dbReference type="Proteomes" id="UP000595564">
    <property type="component" value="Chromosome"/>
</dbReference>
<feature type="binding site" evidence="7">
    <location>
        <position position="87"/>
    </location>
    <ligand>
        <name>[2Fe-2S] cluster</name>
        <dbReference type="ChEBI" id="CHEBI:190135"/>
    </ligand>
</feature>
<dbReference type="RefSeq" id="WP_201328391.1">
    <property type="nucleotide sequence ID" value="NZ_AP017470.1"/>
</dbReference>
<comment type="cofactor">
    <cofactor evidence="6">
        <name>[2Fe-2S] cluster</name>
        <dbReference type="ChEBI" id="CHEBI:190135"/>
    </cofactor>
</comment>
<reference evidence="8 9" key="1">
    <citation type="journal article" date="2012" name="Extremophiles">
        <title>Thermotomaculum hydrothermale gen. nov., sp. nov., a novel heterotrophic thermophile within the phylum Acidobacteria from a deep-sea hydrothermal vent chimney in the Southern Okinawa Trough.</title>
        <authorList>
            <person name="Izumi H."/>
            <person name="Nunoura T."/>
            <person name="Miyazaki M."/>
            <person name="Mino S."/>
            <person name="Toki T."/>
            <person name="Takai K."/>
            <person name="Sako Y."/>
            <person name="Sawabe T."/>
            <person name="Nakagawa S."/>
        </authorList>
    </citation>
    <scope>NUCLEOTIDE SEQUENCE [LARGE SCALE GENOMIC DNA]</scope>
    <source>
        <strain evidence="8 9">AC55</strain>
    </source>
</reference>
<dbReference type="SUPFAM" id="SSF52833">
    <property type="entry name" value="Thioredoxin-like"/>
    <property type="match status" value="1"/>
</dbReference>
<sequence>MASIDICSKQELTTILERFKPQRDNLLPILNEINKKFGYISPVAMMEIAEYLDIPVAEIHGVISFYHFLSTEKKGKYIIRLCKTISCEMAGKEKIARMLEKELGIKFGETTSDGMFSLEYTNCIGMCDHGPAMLVNEKVYAKLTPEKVIEIVDELKKRGQL</sequence>
<dbReference type="InterPro" id="IPR042128">
    <property type="entry name" value="NuoE_dom"/>
</dbReference>
<dbReference type="InterPro" id="IPR041921">
    <property type="entry name" value="NuoE_N"/>
</dbReference>
<feature type="binding site" evidence="7">
    <location>
        <position position="127"/>
    </location>
    <ligand>
        <name>[2Fe-2S] cluster</name>
        <dbReference type="ChEBI" id="CHEBI:190135"/>
    </ligand>
</feature>
<proteinExistence type="inferred from homology"/>
<dbReference type="GO" id="GO:0046872">
    <property type="term" value="F:metal ion binding"/>
    <property type="evidence" value="ECO:0007669"/>
    <property type="project" value="UniProtKB-KW"/>
</dbReference>
<protein>
    <submittedName>
        <fullName evidence="8">[Fe] hydrogenase small subunit</fullName>
    </submittedName>
</protein>
<dbReference type="Pfam" id="PF01257">
    <property type="entry name" value="2Fe-2S_thioredx"/>
    <property type="match status" value="1"/>
</dbReference>